<dbReference type="Gramene" id="EFJ37169">
    <property type="protein sequence ID" value="EFJ37169"/>
    <property type="gene ID" value="SELMODRAFT_77682"/>
</dbReference>
<dbReference type="Gene3D" id="2.130.10.80">
    <property type="entry name" value="Galactose oxidase/kelch, beta-propeller"/>
    <property type="match status" value="1"/>
</dbReference>
<dbReference type="eggNOG" id="ENOG502QPS4">
    <property type="taxonomic scope" value="Eukaryota"/>
</dbReference>
<dbReference type="InterPro" id="IPR011043">
    <property type="entry name" value="Gal_Oxase/kelch_b-propeller"/>
</dbReference>
<proteinExistence type="predicted"/>
<dbReference type="InterPro" id="IPR037293">
    <property type="entry name" value="Gal_Oxidase_central_sf"/>
</dbReference>
<evidence type="ECO:0000259" key="4">
    <source>
        <dbReference type="Pfam" id="PF09118"/>
    </source>
</evidence>
<evidence type="ECO:0000313" key="5">
    <source>
        <dbReference type="EMBL" id="EFJ37169.1"/>
    </source>
</evidence>
<dbReference type="CDD" id="cd02851">
    <property type="entry name" value="E_set_GO_C"/>
    <property type="match status" value="1"/>
</dbReference>
<name>D8QTT4_SELML</name>
<evidence type="ECO:0008006" key="7">
    <source>
        <dbReference type="Google" id="ProtNLM"/>
    </source>
</evidence>
<dbReference type="InterPro" id="IPR013783">
    <property type="entry name" value="Ig-like_fold"/>
</dbReference>
<dbReference type="SUPFAM" id="SSF50965">
    <property type="entry name" value="Galactose oxidase, central domain"/>
    <property type="match status" value="1"/>
</dbReference>
<dbReference type="EMBL" id="GL377566">
    <property type="protein sequence ID" value="EFJ37169.1"/>
    <property type="molecule type" value="Genomic_DNA"/>
</dbReference>
<dbReference type="Gene3D" id="2.60.40.10">
    <property type="entry name" value="Immunoglobulins"/>
    <property type="match status" value="1"/>
</dbReference>
<gene>
    <name evidence="5" type="ORF">SELMODRAFT_77682</name>
</gene>
<dbReference type="InterPro" id="IPR014756">
    <property type="entry name" value="Ig_E-set"/>
</dbReference>
<dbReference type="InterPro" id="IPR009880">
    <property type="entry name" value="Glyoxal_oxidase_N"/>
</dbReference>
<dbReference type="SUPFAM" id="SSF81296">
    <property type="entry name" value="E set domains"/>
    <property type="match status" value="1"/>
</dbReference>
<dbReference type="STRING" id="88036.D8QTT4"/>
<dbReference type="Pfam" id="PF07250">
    <property type="entry name" value="Glyoxal_oxid_N"/>
    <property type="match status" value="1"/>
</dbReference>
<dbReference type="Proteomes" id="UP000001514">
    <property type="component" value="Unassembled WGS sequence"/>
</dbReference>
<organism evidence="6">
    <name type="scientific">Selaginella moellendorffii</name>
    <name type="common">Spikemoss</name>
    <dbReference type="NCBI Taxonomy" id="88036"/>
    <lineage>
        <taxon>Eukaryota</taxon>
        <taxon>Viridiplantae</taxon>
        <taxon>Streptophyta</taxon>
        <taxon>Embryophyta</taxon>
        <taxon>Tracheophyta</taxon>
        <taxon>Lycopodiopsida</taxon>
        <taxon>Selaginellales</taxon>
        <taxon>Selaginellaceae</taxon>
        <taxon>Selaginella</taxon>
    </lineage>
</organism>
<sequence>MGRVAALLAILLLVYAQETSAELRSPGTWKLLVDNAGISAMHMVLTHNNKVILFDGFSSGPSNISQPSGECKNTGSRIPGKLDCSAHSVEYDVATNTIRPLTIYTDTWCSSAVTIADGTLVQVGGLNNGSQTVRHLAACQRCDWVESRQRLAVKRRFSSSHLLPDNRVIVVGGRGQFSYEFVPRQDNEGVHELSFLAETNDLSQDNLYPFVHLTPDGNLFVFANSDSILLDYKTGKVVKRFPRMPGLEARNYPSSGSSVMLALEGASDYSDAQILVCGGADPYNYAQASRGNFLNASQNCGRIKLGDASPSWAMEAMPMPRVMGDMLLLPTGDVLIINGAQRGTAGWRSARNPALHPVLYKPNLKLYNRFQTLTAASRPRLHHSSAILLPDASVLVGGSNPNGRYSFATATDGVYPTDVSLEVFSPPYLDSDYAARRPSVTSVSTASPAHGTRLTVRYRLRGHFFPGTTGVALLAPPFASHAVSMGQRMIRLPLHNVTLVDDAPASISGRVPTYEIETTAPRSASVAPSGYYMLFVVHAGLPSHATWINLM</sequence>
<dbReference type="Pfam" id="PF09118">
    <property type="entry name" value="GO-like_E_set"/>
    <property type="match status" value="1"/>
</dbReference>
<feature type="signal peptide" evidence="2">
    <location>
        <begin position="1"/>
        <end position="21"/>
    </location>
</feature>
<feature type="chain" id="PRO_5003121215" description="Galactose oxidase-like Early set domain-containing protein" evidence="2">
    <location>
        <begin position="22"/>
        <end position="551"/>
    </location>
</feature>
<feature type="domain" description="Galactose oxidase-like Early set" evidence="4">
    <location>
        <begin position="437"/>
        <end position="549"/>
    </location>
</feature>
<keyword evidence="1 2" id="KW-0732">Signal</keyword>
<accession>D8QTT4</accession>
<dbReference type="AlphaFoldDB" id="D8QTT4"/>
<dbReference type="HOGENOM" id="CLU_009630_0_0_1"/>
<dbReference type="PANTHER" id="PTHR32208">
    <property type="entry name" value="SECRETED PROTEIN-RELATED"/>
    <property type="match status" value="1"/>
</dbReference>
<dbReference type="InParanoid" id="D8QTT4"/>
<dbReference type="InterPro" id="IPR015202">
    <property type="entry name" value="GO-like_E_set"/>
</dbReference>
<dbReference type="OMA" id="DSHAWLW"/>
<dbReference type="PANTHER" id="PTHR32208:SF71">
    <property type="entry name" value="GLYOXAL OXIDASE-RELATED PROTEIN"/>
    <property type="match status" value="1"/>
</dbReference>
<dbReference type="OrthoDB" id="2019572at2759"/>
<evidence type="ECO:0000259" key="3">
    <source>
        <dbReference type="Pfam" id="PF07250"/>
    </source>
</evidence>
<protein>
    <recommendedName>
        <fullName evidence="7">Galactose oxidase-like Early set domain-containing protein</fullName>
    </recommendedName>
</protein>
<feature type="domain" description="Glyoxal oxidase N-terminal" evidence="3">
    <location>
        <begin position="41"/>
        <end position="428"/>
    </location>
</feature>
<keyword evidence="6" id="KW-1185">Reference proteome</keyword>
<dbReference type="KEGG" id="smo:SELMODRAFT_77682"/>
<reference evidence="5 6" key="1">
    <citation type="journal article" date="2011" name="Science">
        <title>The Selaginella genome identifies genetic changes associated with the evolution of vascular plants.</title>
        <authorList>
            <person name="Banks J.A."/>
            <person name="Nishiyama T."/>
            <person name="Hasebe M."/>
            <person name="Bowman J.L."/>
            <person name="Gribskov M."/>
            <person name="dePamphilis C."/>
            <person name="Albert V.A."/>
            <person name="Aono N."/>
            <person name="Aoyama T."/>
            <person name="Ambrose B.A."/>
            <person name="Ashton N.W."/>
            <person name="Axtell M.J."/>
            <person name="Barker E."/>
            <person name="Barker M.S."/>
            <person name="Bennetzen J.L."/>
            <person name="Bonawitz N.D."/>
            <person name="Chapple C."/>
            <person name="Cheng C."/>
            <person name="Correa L.G."/>
            <person name="Dacre M."/>
            <person name="DeBarry J."/>
            <person name="Dreyer I."/>
            <person name="Elias M."/>
            <person name="Engstrom E.M."/>
            <person name="Estelle M."/>
            <person name="Feng L."/>
            <person name="Finet C."/>
            <person name="Floyd S.K."/>
            <person name="Frommer W.B."/>
            <person name="Fujita T."/>
            <person name="Gramzow L."/>
            <person name="Gutensohn M."/>
            <person name="Harholt J."/>
            <person name="Hattori M."/>
            <person name="Heyl A."/>
            <person name="Hirai T."/>
            <person name="Hiwatashi Y."/>
            <person name="Ishikawa M."/>
            <person name="Iwata M."/>
            <person name="Karol K.G."/>
            <person name="Koehler B."/>
            <person name="Kolukisaoglu U."/>
            <person name="Kubo M."/>
            <person name="Kurata T."/>
            <person name="Lalonde S."/>
            <person name="Li K."/>
            <person name="Li Y."/>
            <person name="Litt A."/>
            <person name="Lyons E."/>
            <person name="Manning G."/>
            <person name="Maruyama T."/>
            <person name="Michael T.P."/>
            <person name="Mikami K."/>
            <person name="Miyazaki S."/>
            <person name="Morinaga S."/>
            <person name="Murata T."/>
            <person name="Mueller-Roeber B."/>
            <person name="Nelson D.R."/>
            <person name="Obara M."/>
            <person name="Oguri Y."/>
            <person name="Olmstead R.G."/>
            <person name="Onodera N."/>
            <person name="Petersen B.L."/>
            <person name="Pils B."/>
            <person name="Prigge M."/>
            <person name="Rensing S.A."/>
            <person name="Riano-Pachon D.M."/>
            <person name="Roberts A.W."/>
            <person name="Sato Y."/>
            <person name="Scheller H.V."/>
            <person name="Schulz B."/>
            <person name="Schulz C."/>
            <person name="Shakirov E.V."/>
            <person name="Shibagaki N."/>
            <person name="Shinohara N."/>
            <person name="Shippen D.E."/>
            <person name="Soerensen I."/>
            <person name="Sotooka R."/>
            <person name="Sugimoto N."/>
            <person name="Sugita M."/>
            <person name="Sumikawa N."/>
            <person name="Tanurdzic M."/>
            <person name="Theissen G."/>
            <person name="Ulvskov P."/>
            <person name="Wakazuki S."/>
            <person name="Weng J.K."/>
            <person name="Willats W.W."/>
            <person name="Wipf D."/>
            <person name="Wolf P.G."/>
            <person name="Yang L."/>
            <person name="Zimmer A.D."/>
            <person name="Zhu Q."/>
            <person name="Mitros T."/>
            <person name="Hellsten U."/>
            <person name="Loque D."/>
            <person name="Otillar R."/>
            <person name="Salamov A."/>
            <person name="Schmutz J."/>
            <person name="Shapiro H."/>
            <person name="Lindquist E."/>
            <person name="Lucas S."/>
            <person name="Rokhsar D."/>
            <person name="Grigoriev I.V."/>
        </authorList>
    </citation>
    <scope>NUCLEOTIDE SEQUENCE [LARGE SCALE GENOMIC DNA]</scope>
</reference>
<evidence type="ECO:0000256" key="2">
    <source>
        <dbReference type="SAM" id="SignalP"/>
    </source>
</evidence>
<evidence type="ECO:0000313" key="6">
    <source>
        <dbReference type="Proteomes" id="UP000001514"/>
    </source>
</evidence>
<evidence type="ECO:0000256" key="1">
    <source>
        <dbReference type="ARBA" id="ARBA00022729"/>
    </source>
</evidence>